<accession>A0A3R7GSC8</accession>
<reference evidence="1 2" key="1">
    <citation type="journal article" date="2018" name="Biotechnol. Adv.">
        <title>Improved genomic resources and new bioinformatic workflow for the carcinogenic parasite Clonorchis sinensis: Biotechnological implications.</title>
        <authorList>
            <person name="Wang D."/>
            <person name="Korhonen P.K."/>
            <person name="Gasser R.B."/>
            <person name="Young N.D."/>
        </authorList>
    </citation>
    <scope>NUCLEOTIDE SEQUENCE [LARGE SCALE GENOMIC DNA]</scope>
    <source>
        <strain evidence="1">Cs-k2</strain>
    </source>
</reference>
<dbReference type="Proteomes" id="UP000286415">
    <property type="component" value="Unassembled WGS sequence"/>
</dbReference>
<comment type="caution">
    <text evidence="1">The sequence shown here is derived from an EMBL/GenBank/DDBJ whole genome shotgun (WGS) entry which is preliminary data.</text>
</comment>
<reference evidence="1 2" key="2">
    <citation type="journal article" date="2021" name="Genomics">
        <title>High-quality reference genome for Clonorchis sinensis.</title>
        <authorList>
            <person name="Young N.D."/>
            <person name="Stroehlein A.J."/>
            <person name="Kinkar L."/>
            <person name="Wang T."/>
            <person name="Sohn W.M."/>
            <person name="Chang B.C.H."/>
            <person name="Kaur P."/>
            <person name="Weisz D."/>
            <person name="Dudchenko O."/>
            <person name="Aiden E.L."/>
            <person name="Korhonen P.K."/>
            <person name="Gasser R.B."/>
        </authorList>
    </citation>
    <scope>NUCLEOTIDE SEQUENCE [LARGE SCALE GENOMIC DNA]</scope>
    <source>
        <strain evidence="1">Cs-k2</strain>
    </source>
</reference>
<organism evidence="1 2">
    <name type="scientific">Clonorchis sinensis</name>
    <name type="common">Chinese liver fluke</name>
    <dbReference type="NCBI Taxonomy" id="79923"/>
    <lineage>
        <taxon>Eukaryota</taxon>
        <taxon>Metazoa</taxon>
        <taxon>Spiralia</taxon>
        <taxon>Lophotrochozoa</taxon>
        <taxon>Platyhelminthes</taxon>
        <taxon>Trematoda</taxon>
        <taxon>Digenea</taxon>
        <taxon>Opisthorchiida</taxon>
        <taxon>Opisthorchiata</taxon>
        <taxon>Opisthorchiidae</taxon>
        <taxon>Clonorchis</taxon>
    </lineage>
</organism>
<dbReference type="AlphaFoldDB" id="A0A3R7GSC8"/>
<evidence type="ECO:0000313" key="2">
    <source>
        <dbReference type="Proteomes" id="UP000286415"/>
    </source>
</evidence>
<sequence length="82" mass="9376">MHCHFYGTSRHMSQPPTWRARRLFVRPPAIDQPGTRDSVSVAGTPLSISQWVAEQQSEWWDRASCKTEVKLIGLPKNILAKM</sequence>
<gene>
    <name evidence="1" type="ORF">CSKR_112486</name>
</gene>
<dbReference type="InParanoid" id="A0A3R7GSC8"/>
<evidence type="ECO:0000313" key="1">
    <source>
        <dbReference type="EMBL" id="KAG5446206.1"/>
    </source>
</evidence>
<dbReference type="EMBL" id="NIRI02000056">
    <property type="protein sequence ID" value="KAG5446206.1"/>
    <property type="molecule type" value="Genomic_DNA"/>
</dbReference>
<protein>
    <submittedName>
        <fullName evidence="1">Uncharacterized protein</fullName>
    </submittedName>
</protein>
<name>A0A3R7GSC8_CLOSI</name>
<keyword evidence="2" id="KW-1185">Reference proteome</keyword>
<proteinExistence type="predicted"/>